<dbReference type="InterPro" id="IPR005135">
    <property type="entry name" value="Endo/exonuclease/phosphatase"/>
</dbReference>
<feature type="compositionally biased region" description="Polar residues" evidence="1">
    <location>
        <begin position="481"/>
        <end position="493"/>
    </location>
</feature>
<organism evidence="4 5">
    <name type="scientific">Vitis vinifera</name>
    <name type="common">Grape</name>
    <dbReference type="NCBI Taxonomy" id="29760"/>
    <lineage>
        <taxon>Eukaryota</taxon>
        <taxon>Viridiplantae</taxon>
        <taxon>Streptophyta</taxon>
        <taxon>Embryophyta</taxon>
        <taxon>Tracheophyta</taxon>
        <taxon>Spermatophyta</taxon>
        <taxon>Magnoliopsida</taxon>
        <taxon>eudicotyledons</taxon>
        <taxon>Gunneridae</taxon>
        <taxon>Pentapetalae</taxon>
        <taxon>rosids</taxon>
        <taxon>Vitales</taxon>
        <taxon>Vitaceae</taxon>
        <taxon>Viteae</taxon>
        <taxon>Vitis</taxon>
    </lineage>
</organism>
<evidence type="ECO:0000313" key="5">
    <source>
        <dbReference type="Proteomes" id="UP000288805"/>
    </source>
</evidence>
<comment type="caution">
    <text evidence="4">The sequence shown here is derived from an EMBL/GenBank/DDBJ whole genome shotgun (WGS) entry which is preliminary data.</text>
</comment>
<evidence type="ECO:0000313" key="4">
    <source>
        <dbReference type="EMBL" id="RVX08649.1"/>
    </source>
</evidence>
<feature type="domain" description="DUF4283" evidence="3">
    <location>
        <begin position="264"/>
        <end position="350"/>
    </location>
</feature>
<dbReference type="Pfam" id="PF03372">
    <property type="entry name" value="Exo_endo_phos"/>
    <property type="match status" value="1"/>
</dbReference>
<accession>A0A438JI68</accession>
<protein>
    <recommendedName>
        <fullName evidence="6">DUF4283 domain-containing protein</fullName>
    </recommendedName>
</protein>
<evidence type="ECO:0000259" key="2">
    <source>
        <dbReference type="Pfam" id="PF03372"/>
    </source>
</evidence>
<dbReference type="Proteomes" id="UP000288805">
    <property type="component" value="Unassembled WGS sequence"/>
</dbReference>
<dbReference type="PANTHER" id="PTHR34427">
    <property type="entry name" value="DUF4283 DOMAIN PROTEIN"/>
    <property type="match status" value="1"/>
</dbReference>
<dbReference type="SUPFAM" id="SSF56219">
    <property type="entry name" value="DNase I-like"/>
    <property type="match status" value="1"/>
</dbReference>
<dbReference type="AlphaFoldDB" id="A0A438JI68"/>
<feature type="compositionally biased region" description="Low complexity" evidence="1">
    <location>
        <begin position="534"/>
        <end position="543"/>
    </location>
</feature>
<feature type="domain" description="Endonuclease/exonuclease/phosphatase" evidence="2">
    <location>
        <begin position="680"/>
        <end position="870"/>
    </location>
</feature>
<evidence type="ECO:0000256" key="1">
    <source>
        <dbReference type="SAM" id="MobiDB-lite"/>
    </source>
</evidence>
<proteinExistence type="predicted"/>
<feature type="region of interest" description="Disordered" evidence="1">
    <location>
        <begin position="481"/>
        <end position="543"/>
    </location>
</feature>
<dbReference type="EMBL" id="QGNW01000040">
    <property type="protein sequence ID" value="RVX08649.1"/>
    <property type="molecule type" value="Genomic_DNA"/>
</dbReference>
<name>A0A438JI68_VITVI</name>
<dbReference type="InterPro" id="IPR036691">
    <property type="entry name" value="Endo/exonu/phosph_ase_sf"/>
</dbReference>
<dbReference type="Pfam" id="PF14111">
    <property type="entry name" value="DUF4283"/>
    <property type="match status" value="1"/>
</dbReference>
<sequence>MEERERERERECEVARVREPECEGGERGGLRSKESEGEERGFLRLKVIDEGKRGLLRLNRSGGEDRGRSSRNVSLEGADPLGQREISRKNRFSVESKTFEIEVEVKKGKTQFVVVERKRGTSSWVRMGIESLGCFLEGLIHCCEDTNGGKWRRSWKENGRVYSMVRDENRGGCYIRLGVVDLENKNASIFIPKGRGAVGGWTSMIESLRRLDIVRKGDEGKKYEESLLKPITTKTFAEVIKQPMRNDHAAIKVAVREKEISRNLEKLGHCLVGSWNPRSGRGDDLKAWGTLLAKDWELKGNLSVAKLERGKMLLEFERLDEAKRVLGLGNTTVRGFFLRLEKWRPATGCMLEGEKRREAWVRIVGLPVSLWDQAILRRIGEECGGFLAIDPQTERLEELQWARILVKTDGEELPNVVEIWIEDLCYALTLWWEVRPVLKVASAGLRGLKNAAVGEVGGEARASAKKRVMEVEGVTRIEKLQQLSDGTRGQSDGSGRPMEPLLGGLNERSPTKAFRINELSSRPSGPDPNASEAGPSWSGSSGLPGPCREACLLGWTGPRLLKGPDAGISSFWLKSMEKMEEPSLVCWLGGRPERSTGLHCQWFRVYGARAVANWELMEASNGSNGEGGEELRLIRTETLEEKNGKRLIGKIVNWPGEEAEEWYARKRGSNAGYPMKLRLLSWNVRGANDSSKRKVIKAMIRSQKVDLFCLQETKIQLMAEGVVRSLGTGRFLEWGALDAHGSAGGVLICWDKITLELIEMEVGQFSISCRLRNVEDGFVWIFTGGDFNVVLSQRERSSQGRISGAMRRFAQVVDELELLDLPLQGGVFSWSGGRNNQAWARLDRFLVSQCWLDKCCGVVQCRLPRPTSDHFPIMLKGGGLRRGPSPFRFENMWLKVDGFKDLLREWWQGTVVRGKASFRLASKLKVLKQKIKEWNREVFGRLEVNKSLALQQVEFWEQGGK</sequence>
<gene>
    <name evidence="4" type="ORF">CK203_010920</name>
</gene>
<dbReference type="Gene3D" id="3.60.10.10">
    <property type="entry name" value="Endonuclease/exonuclease/phosphatase"/>
    <property type="match status" value="2"/>
</dbReference>
<feature type="region of interest" description="Disordered" evidence="1">
    <location>
        <begin position="58"/>
        <end position="80"/>
    </location>
</feature>
<reference evidence="4 5" key="1">
    <citation type="journal article" date="2018" name="PLoS Genet.">
        <title>Population sequencing reveals clonal diversity and ancestral inbreeding in the grapevine cultivar Chardonnay.</title>
        <authorList>
            <person name="Roach M.J."/>
            <person name="Johnson D.L."/>
            <person name="Bohlmann J."/>
            <person name="van Vuuren H.J."/>
            <person name="Jones S.J."/>
            <person name="Pretorius I.S."/>
            <person name="Schmidt S.A."/>
            <person name="Borneman A.R."/>
        </authorList>
    </citation>
    <scope>NUCLEOTIDE SEQUENCE [LARGE SCALE GENOMIC DNA]</scope>
    <source>
        <strain evidence="5">cv. Chardonnay</strain>
        <tissue evidence="4">Leaf</tissue>
    </source>
</reference>
<evidence type="ECO:0008006" key="6">
    <source>
        <dbReference type="Google" id="ProtNLM"/>
    </source>
</evidence>
<dbReference type="GO" id="GO:0003824">
    <property type="term" value="F:catalytic activity"/>
    <property type="evidence" value="ECO:0007669"/>
    <property type="project" value="InterPro"/>
</dbReference>
<feature type="region of interest" description="Disordered" evidence="1">
    <location>
        <begin position="1"/>
        <end position="39"/>
    </location>
</feature>
<dbReference type="InterPro" id="IPR025558">
    <property type="entry name" value="DUF4283"/>
</dbReference>
<evidence type="ECO:0000259" key="3">
    <source>
        <dbReference type="Pfam" id="PF14111"/>
    </source>
</evidence>
<dbReference type="PANTHER" id="PTHR34427:SF5">
    <property type="entry name" value="DUF4283 DOMAIN-CONTAINING PROTEIN"/>
    <property type="match status" value="1"/>
</dbReference>